<comment type="similarity">
    <text evidence="1 3">Belongs to the short-chain dehydrogenases/reductases (SDR) family.</text>
</comment>
<accession>A0A5C2RSJ0</accession>
<dbReference type="PANTHER" id="PTHR43976">
    <property type="entry name" value="SHORT CHAIN DEHYDROGENASE"/>
    <property type="match status" value="1"/>
</dbReference>
<dbReference type="InterPro" id="IPR051911">
    <property type="entry name" value="SDR_oxidoreductase"/>
</dbReference>
<dbReference type="CDD" id="cd05374">
    <property type="entry name" value="17beta-HSD-like_SDR_c"/>
    <property type="match status" value="1"/>
</dbReference>
<dbReference type="PRINTS" id="PR00080">
    <property type="entry name" value="SDRFAMILY"/>
</dbReference>
<dbReference type="STRING" id="1328759.A0A5C2RSJ0"/>
<dbReference type="PANTHER" id="PTHR43976:SF16">
    <property type="entry name" value="SHORT-CHAIN DEHYDROGENASE_REDUCTASE FAMILY PROTEIN"/>
    <property type="match status" value="1"/>
</dbReference>
<dbReference type="Pfam" id="PF00106">
    <property type="entry name" value="adh_short"/>
    <property type="match status" value="1"/>
</dbReference>
<dbReference type="GO" id="GO:0016491">
    <property type="term" value="F:oxidoreductase activity"/>
    <property type="evidence" value="ECO:0007669"/>
    <property type="project" value="UniProtKB-KW"/>
</dbReference>
<reference evidence="4" key="1">
    <citation type="journal article" date="2018" name="Genome Biol. Evol.">
        <title>Genomics and development of Lentinus tigrinus, a white-rot wood-decaying mushroom with dimorphic fruiting bodies.</title>
        <authorList>
            <person name="Wu B."/>
            <person name="Xu Z."/>
            <person name="Knudson A."/>
            <person name="Carlson A."/>
            <person name="Chen N."/>
            <person name="Kovaka S."/>
            <person name="LaButti K."/>
            <person name="Lipzen A."/>
            <person name="Pennachio C."/>
            <person name="Riley R."/>
            <person name="Schakwitz W."/>
            <person name="Umezawa K."/>
            <person name="Ohm R.A."/>
            <person name="Grigoriev I.V."/>
            <person name="Nagy L.G."/>
            <person name="Gibbons J."/>
            <person name="Hibbett D."/>
        </authorList>
    </citation>
    <scope>NUCLEOTIDE SEQUENCE [LARGE SCALE GENOMIC DNA]</scope>
    <source>
        <strain evidence="4">ALCF2SS1-6</strain>
    </source>
</reference>
<evidence type="ECO:0000313" key="4">
    <source>
        <dbReference type="EMBL" id="RPD54612.1"/>
    </source>
</evidence>
<keyword evidence="2" id="KW-0560">Oxidoreductase</keyword>
<dbReference type="EMBL" id="ML122304">
    <property type="protein sequence ID" value="RPD54612.1"/>
    <property type="molecule type" value="Genomic_DNA"/>
</dbReference>
<evidence type="ECO:0000313" key="5">
    <source>
        <dbReference type="Proteomes" id="UP000313359"/>
    </source>
</evidence>
<sequence length="289" mass="31767">MSSSSSRVWLITGTSTGFGLQMARCALAHGDKVVATLRKPDTLADFASKYPASQLLLVKLDVTNKQEVKDAFQKAKDAFGRVDVVFNNAGFMVAGEAEAIPDDSARKMFDTNFWGAAQVSQEAVRFFREENSPQGGYLIQNSASSIFANIPLMAFYTASKCALEGLTATLSKEVSPSWNIKFTSVEPGAFVTEFMNNVERTPQHPAYTDPSLPTAVMREMYAHPENLPFELNDPAKGVEKLFELSRLPNPPLQFPLGRDAVKFLSDATAEHAKIVEGYSSWSSDLVYKK</sequence>
<gene>
    <name evidence="4" type="ORF">L227DRAFT_580433</name>
</gene>
<dbReference type="Proteomes" id="UP000313359">
    <property type="component" value="Unassembled WGS sequence"/>
</dbReference>
<keyword evidence="5" id="KW-1185">Reference proteome</keyword>
<proteinExistence type="inferred from homology"/>
<dbReference type="OrthoDB" id="1274115at2759"/>
<evidence type="ECO:0000256" key="2">
    <source>
        <dbReference type="ARBA" id="ARBA00023002"/>
    </source>
</evidence>
<name>A0A5C2RSJ0_9APHY</name>
<dbReference type="InterPro" id="IPR002347">
    <property type="entry name" value="SDR_fam"/>
</dbReference>
<dbReference type="InterPro" id="IPR036291">
    <property type="entry name" value="NAD(P)-bd_dom_sf"/>
</dbReference>
<evidence type="ECO:0000256" key="3">
    <source>
        <dbReference type="RuleBase" id="RU000363"/>
    </source>
</evidence>
<dbReference type="PRINTS" id="PR00081">
    <property type="entry name" value="GDHRDH"/>
</dbReference>
<dbReference type="Gene3D" id="3.40.50.720">
    <property type="entry name" value="NAD(P)-binding Rossmann-like Domain"/>
    <property type="match status" value="1"/>
</dbReference>
<protein>
    <submittedName>
        <fullName evidence="4">NAD(P)-binding protein</fullName>
    </submittedName>
</protein>
<organism evidence="4 5">
    <name type="scientific">Lentinus tigrinus ALCF2SS1-6</name>
    <dbReference type="NCBI Taxonomy" id="1328759"/>
    <lineage>
        <taxon>Eukaryota</taxon>
        <taxon>Fungi</taxon>
        <taxon>Dikarya</taxon>
        <taxon>Basidiomycota</taxon>
        <taxon>Agaricomycotina</taxon>
        <taxon>Agaricomycetes</taxon>
        <taxon>Polyporales</taxon>
        <taxon>Polyporaceae</taxon>
        <taxon>Lentinus</taxon>
    </lineage>
</organism>
<dbReference type="AlphaFoldDB" id="A0A5C2RSJ0"/>
<evidence type="ECO:0000256" key="1">
    <source>
        <dbReference type="ARBA" id="ARBA00006484"/>
    </source>
</evidence>
<dbReference type="SUPFAM" id="SSF51735">
    <property type="entry name" value="NAD(P)-binding Rossmann-fold domains"/>
    <property type="match status" value="1"/>
</dbReference>